<evidence type="ECO:0000259" key="2">
    <source>
        <dbReference type="SMART" id="SM00646"/>
    </source>
</evidence>
<dbReference type="InterPro" id="IPR036366">
    <property type="entry name" value="PGBDSf"/>
</dbReference>
<gene>
    <name evidence="3" type="ORF">ACFQGU_16145</name>
</gene>
<dbReference type="Gene3D" id="3.40.630.40">
    <property type="entry name" value="Zn-dependent exopeptidases"/>
    <property type="match status" value="1"/>
</dbReference>
<feature type="non-terminal residue" evidence="3">
    <location>
        <position position="1"/>
    </location>
</feature>
<organism evidence="3 4">
    <name type="scientific">Longivirga aurantiaca</name>
    <dbReference type="NCBI Taxonomy" id="1837743"/>
    <lineage>
        <taxon>Bacteria</taxon>
        <taxon>Bacillati</taxon>
        <taxon>Actinomycetota</taxon>
        <taxon>Actinomycetes</taxon>
        <taxon>Sporichthyales</taxon>
        <taxon>Sporichthyaceae</taxon>
        <taxon>Longivirga</taxon>
    </lineage>
</organism>
<dbReference type="SMART" id="SM00646">
    <property type="entry name" value="Ami_3"/>
    <property type="match status" value="1"/>
</dbReference>
<dbReference type="Proteomes" id="UP001596138">
    <property type="component" value="Unassembled WGS sequence"/>
</dbReference>
<accession>A0ABW1T686</accession>
<dbReference type="RefSeq" id="WP_386768680.1">
    <property type="nucleotide sequence ID" value="NZ_JBHSTI010000026.1"/>
</dbReference>
<dbReference type="Pfam" id="PF01471">
    <property type="entry name" value="PG_binding_1"/>
    <property type="match status" value="1"/>
</dbReference>
<keyword evidence="1" id="KW-0378">Hydrolase</keyword>
<dbReference type="Gene3D" id="1.10.101.10">
    <property type="entry name" value="PGBD-like superfamily/PGBD"/>
    <property type="match status" value="1"/>
</dbReference>
<sequence>QQLRGITVDGIVGPQTFRRLEEARWSLGDRVLSYSPGHLVAGDDVLTLQRRLSSLGFHLGRVDGVFGVLTDGALREFQRSVGVEADGTFGPETFRAMTRLARTMAGGGVASILREMQVLDTLCSGVADKVVVLDPGHGSADPGVVEGALSENVIAGDLATRIEGRLAAIGVQVLLTRSPEGEGARDESERAAFCNQNGADLVVSLHVDASPSPHATGCATYYFGDTVAGQGSALGARMAEMVQTEITARTDLTDLRYHAKSWDLLRMTKMPAVRVECGYISSPHDASRLADPAFRDAVAEGIAAAVVRFFAPVPAEVVLEAPPVPSPA</sequence>
<dbReference type="InterPro" id="IPR002508">
    <property type="entry name" value="MurNAc-LAA_cat"/>
</dbReference>
<dbReference type="SUPFAM" id="SSF47090">
    <property type="entry name" value="PGBD-like"/>
    <property type="match status" value="1"/>
</dbReference>
<feature type="domain" description="MurNAc-LAA" evidence="2">
    <location>
        <begin position="191"/>
        <end position="307"/>
    </location>
</feature>
<dbReference type="PANTHER" id="PTHR30404">
    <property type="entry name" value="N-ACETYLMURAMOYL-L-ALANINE AMIDASE"/>
    <property type="match status" value="1"/>
</dbReference>
<reference evidence="4" key="1">
    <citation type="journal article" date="2019" name="Int. J. Syst. Evol. Microbiol.">
        <title>The Global Catalogue of Microorganisms (GCM) 10K type strain sequencing project: providing services to taxonomists for standard genome sequencing and annotation.</title>
        <authorList>
            <consortium name="The Broad Institute Genomics Platform"/>
            <consortium name="The Broad Institute Genome Sequencing Center for Infectious Disease"/>
            <person name="Wu L."/>
            <person name="Ma J."/>
        </authorList>
    </citation>
    <scope>NUCLEOTIDE SEQUENCE [LARGE SCALE GENOMIC DNA]</scope>
    <source>
        <strain evidence="4">CGMCC 4.7317</strain>
    </source>
</reference>
<dbReference type="SUPFAM" id="SSF53187">
    <property type="entry name" value="Zn-dependent exopeptidases"/>
    <property type="match status" value="1"/>
</dbReference>
<evidence type="ECO:0000256" key="1">
    <source>
        <dbReference type="ARBA" id="ARBA00022801"/>
    </source>
</evidence>
<dbReference type="CDD" id="cd02696">
    <property type="entry name" value="MurNAc-LAA"/>
    <property type="match status" value="1"/>
</dbReference>
<evidence type="ECO:0000313" key="4">
    <source>
        <dbReference type="Proteomes" id="UP001596138"/>
    </source>
</evidence>
<dbReference type="InterPro" id="IPR050695">
    <property type="entry name" value="N-acetylmuramoyl_amidase_3"/>
</dbReference>
<dbReference type="InterPro" id="IPR002477">
    <property type="entry name" value="Peptidoglycan-bd-like"/>
</dbReference>
<dbReference type="EMBL" id="JBHSTI010000026">
    <property type="protein sequence ID" value="MFC6239407.1"/>
    <property type="molecule type" value="Genomic_DNA"/>
</dbReference>
<dbReference type="Pfam" id="PF01520">
    <property type="entry name" value="Amidase_3"/>
    <property type="match status" value="1"/>
</dbReference>
<keyword evidence="4" id="KW-1185">Reference proteome</keyword>
<name>A0ABW1T686_9ACTN</name>
<evidence type="ECO:0000313" key="3">
    <source>
        <dbReference type="EMBL" id="MFC6239407.1"/>
    </source>
</evidence>
<protein>
    <submittedName>
        <fullName evidence="3">N-acetylmuramoyl-L-alanine amidase</fullName>
    </submittedName>
</protein>
<proteinExistence type="predicted"/>
<dbReference type="InterPro" id="IPR036365">
    <property type="entry name" value="PGBD-like_sf"/>
</dbReference>
<comment type="caution">
    <text evidence="3">The sequence shown here is derived from an EMBL/GenBank/DDBJ whole genome shotgun (WGS) entry which is preliminary data.</text>
</comment>
<dbReference type="PANTHER" id="PTHR30404:SF0">
    <property type="entry name" value="N-ACETYLMURAMOYL-L-ALANINE AMIDASE AMIC"/>
    <property type="match status" value="1"/>
</dbReference>